<dbReference type="OrthoDB" id="63667at2157"/>
<protein>
    <submittedName>
        <fullName evidence="2">Archaeal flagellar protein FlaF</fullName>
    </submittedName>
</protein>
<reference evidence="2 3" key="1">
    <citation type="journal article" date="2019" name="Int. J. Syst. Evol. Microbiol.">
        <title>Methanofervidicoccus abyssi gen. nov., sp. nov., a hydrogenotrophic methanogen, isolated from a hydrothermal vent chimney in the Mid-Cayman Spreading Center, the Caribbean Sea.</title>
        <authorList>
            <person name="Sakai S."/>
            <person name="Takaki Y."/>
            <person name="Miyazaki M."/>
            <person name="Ogawara M."/>
            <person name="Yanagawa K."/>
            <person name="Miyazaki J."/>
            <person name="Takai K."/>
        </authorList>
    </citation>
    <scope>NUCLEOTIDE SEQUENCE [LARGE SCALE GENOMIC DNA]</scope>
    <source>
        <strain evidence="2 3">HHB</strain>
    </source>
</reference>
<evidence type="ECO:0000313" key="2">
    <source>
        <dbReference type="EMBL" id="GBF36086.1"/>
    </source>
</evidence>
<dbReference type="RefSeq" id="WP_131006879.1">
    <property type="nucleotide sequence ID" value="NZ_BFAX01000002.1"/>
</dbReference>
<keyword evidence="2" id="KW-0966">Cell projection</keyword>
<gene>
    <name evidence="2" type="ORF">MHHB_P0311</name>
</gene>
<keyword evidence="2" id="KW-0969">Cilium</keyword>
<keyword evidence="1" id="KW-1133">Transmembrane helix</keyword>
<keyword evidence="3" id="KW-1185">Reference proteome</keyword>
<dbReference type="EMBL" id="BFAX01000002">
    <property type="protein sequence ID" value="GBF36086.1"/>
    <property type="molecule type" value="Genomic_DNA"/>
</dbReference>
<dbReference type="Proteomes" id="UP000290527">
    <property type="component" value="Unassembled WGS sequence"/>
</dbReference>
<evidence type="ECO:0000313" key="3">
    <source>
        <dbReference type="Proteomes" id="UP000290527"/>
    </source>
</evidence>
<feature type="transmembrane region" description="Helical" evidence="1">
    <location>
        <begin position="6"/>
        <end position="25"/>
    </location>
</feature>
<dbReference type="AlphaFoldDB" id="A0A401HPA4"/>
<organism evidence="2 3">
    <name type="scientific">Methanofervidicoccus abyssi</name>
    <dbReference type="NCBI Taxonomy" id="2082189"/>
    <lineage>
        <taxon>Archaea</taxon>
        <taxon>Methanobacteriati</taxon>
        <taxon>Methanobacteriota</taxon>
        <taxon>Methanomada group</taxon>
        <taxon>Methanococci</taxon>
        <taxon>Methanococcales</taxon>
        <taxon>Methanofervidicoccus</taxon>
    </lineage>
</organism>
<keyword evidence="1" id="KW-0472">Membrane</keyword>
<evidence type="ECO:0000256" key="1">
    <source>
        <dbReference type="SAM" id="Phobius"/>
    </source>
</evidence>
<keyword evidence="2" id="KW-0282">Flagellum</keyword>
<sequence length="135" mass="15130">MGFSSIVGTVVILSTLLVCAIYLYTSMDLNIEKISKAYSDYIELENKKLRERLEIISAVNSSNIINITVKNDGSVVLEPSKWTVLYNGTPINFSVYPNVKYLFPLNTVNISINATAPARLCIISEYGNKYYYSIP</sequence>
<proteinExistence type="predicted"/>
<name>A0A401HPA4_9EURY</name>
<comment type="caution">
    <text evidence="2">The sequence shown here is derived from an EMBL/GenBank/DDBJ whole genome shotgun (WGS) entry which is preliminary data.</text>
</comment>
<keyword evidence="1" id="KW-0812">Transmembrane</keyword>
<accession>A0A401HPA4</accession>